<accession>A0A5M8R4I9</accession>
<sequence>MQTVRFLFHVILLRNSYWLLAFSCWLLAIGLWQLDNSVRNDLTVSLCIKNMRPTDCSLTFKIVKP</sequence>
<dbReference type="AlphaFoldDB" id="A0A5M8R4I9"/>
<evidence type="ECO:0000256" key="1">
    <source>
        <dbReference type="SAM" id="Phobius"/>
    </source>
</evidence>
<proteinExistence type="predicted"/>
<dbReference type="EMBL" id="VBSN01000024">
    <property type="protein sequence ID" value="KAA6441052.1"/>
    <property type="molecule type" value="Genomic_DNA"/>
</dbReference>
<name>A0A5M8R4I9_9BACT</name>
<keyword evidence="1" id="KW-1133">Transmembrane helix</keyword>
<reference evidence="2 3" key="1">
    <citation type="submission" date="2019-05" db="EMBL/GenBank/DDBJ databases">
        <authorList>
            <person name="Qu J.-H."/>
        </authorList>
    </citation>
    <scope>NUCLEOTIDE SEQUENCE [LARGE SCALE GENOMIC DNA]</scope>
    <source>
        <strain evidence="2 3">NS28</strain>
    </source>
</reference>
<evidence type="ECO:0000313" key="2">
    <source>
        <dbReference type="EMBL" id="KAA6441052.1"/>
    </source>
</evidence>
<keyword evidence="3" id="KW-1185">Reference proteome</keyword>
<gene>
    <name evidence="2" type="ORF">FEM33_04410</name>
</gene>
<protein>
    <submittedName>
        <fullName evidence="2">Uncharacterized protein</fullName>
    </submittedName>
</protein>
<feature type="transmembrane region" description="Helical" evidence="1">
    <location>
        <begin position="12"/>
        <end position="32"/>
    </location>
</feature>
<organism evidence="2 3">
    <name type="scientific">Dyadobacter flavalbus</name>
    <dbReference type="NCBI Taxonomy" id="2579942"/>
    <lineage>
        <taxon>Bacteria</taxon>
        <taxon>Pseudomonadati</taxon>
        <taxon>Bacteroidota</taxon>
        <taxon>Cytophagia</taxon>
        <taxon>Cytophagales</taxon>
        <taxon>Spirosomataceae</taxon>
        <taxon>Dyadobacter</taxon>
    </lineage>
</organism>
<evidence type="ECO:0000313" key="3">
    <source>
        <dbReference type="Proteomes" id="UP000323994"/>
    </source>
</evidence>
<comment type="caution">
    <text evidence="2">The sequence shown here is derived from an EMBL/GenBank/DDBJ whole genome shotgun (WGS) entry which is preliminary data.</text>
</comment>
<keyword evidence="1" id="KW-0812">Transmembrane</keyword>
<dbReference type="Proteomes" id="UP000323994">
    <property type="component" value="Unassembled WGS sequence"/>
</dbReference>
<keyword evidence="1" id="KW-0472">Membrane</keyword>